<evidence type="ECO:0000256" key="1">
    <source>
        <dbReference type="ARBA" id="ARBA00004173"/>
    </source>
</evidence>
<dbReference type="Pfam" id="PF08368">
    <property type="entry name" value="FAST_2"/>
    <property type="match status" value="1"/>
</dbReference>
<protein>
    <recommendedName>
        <fullName evidence="3">RAP domain-containing protein</fullName>
    </recommendedName>
</protein>
<keyword evidence="5" id="KW-1185">Reference proteome</keyword>
<dbReference type="AlphaFoldDB" id="A0A6B0R591"/>
<dbReference type="PROSITE" id="PS51286">
    <property type="entry name" value="RAP"/>
    <property type="match status" value="1"/>
</dbReference>
<comment type="caution">
    <text evidence="4">The sequence shown here is derived from an EMBL/GenBank/DDBJ whole genome shotgun (WGS) entry which is preliminary data.</text>
</comment>
<dbReference type="GO" id="GO:0044528">
    <property type="term" value="P:regulation of mitochondrial mRNA stability"/>
    <property type="evidence" value="ECO:0007669"/>
    <property type="project" value="InterPro"/>
</dbReference>
<dbReference type="InterPro" id="IPR010622">
    <property type="entry name" value="FAST_Leu-rich"/>
</dbReference>
<dbReference type="GO" id="GO:0000963">
    <property type="term" value="P:mitochondrial RNA processing"/>
    <property type="evidence" value="ECO:0007669"/>
    <property type="project" value="TreeGrafter"/>
</dbReference>
<keyword evidence="2" id="KW-0496">Mitochondrion</keyword>
<dbReference type="InterPro" id="IPR013584">
    <property type="entry name" value="RAP"/>
</dbReference>
<dbReference type="EMBL" id="VBQZ03000019">
    <property type="protein sequence ID" value="MXQ84081.1"/>
    <property type="molecule type" value="Genomic_DNA"/>
</dbReference>
<accession>A0A6B0R591</accession>
<evidence type="ECO:0000313" key="4">
    <source>
        <dbReference type="EMBL" id="MXQ84081.1"/>
    </source>
</evidence>
<proteinExistence type="predicted"/>
<dbReference type="Pfam" id="PF08373">
    <property type="entry name" value="RAP"/>
    <property type="match status" value="1"/>
</dbReference>
<organism evidence="4 5">
    <name type="scientific">Bos mutus</name>
    <name type="common">wild yak</name>
    <dbReference type="NCBI Taxonomy" id="72004"/>
    <lineage>
        <taxon>Eukaryota</taxon>
        <taxon>Metazoa</taxon>
        <taxon>Chordata</taxon>
        <taxon>Craniata</taxon>
        <taxon>Vertebrata</taxon>
        <taxon>Euteleostomi</taxon>
        <taxon>Mammalia</taxon>
        <taxon>Eutheria</taxon>
        <taxon>Laurasiatheria</taxon>
        <taxon>Artiodactyla</taxon>
        <taxon>Ruminantia</taxon>
        <taxon>Pecora</taxon>
        <taxon>Bovidae</taxon>
        <taxon>Bovinae</taxon>
        <taxon>Bos</taxon>
    </lineage>
</organism>
<dbReference type="SMART" id="SM00952">
    <property type="entry name" value="RAP"/>
    <property type="match status" value="1"/>
</dbReference>
<dbReference type="PANTHER" id="PTHR21228:SF9">
    <property type="entry name" value="FAST KINASE DOMAIN-CONTAINING PROTEIN 3, MITOCHONDRIAL"/>
    <property type="match status" value="1"/>
</dbReference>
<dbReference type="Pfam" id="PF15074">
    <property type="entry name" value="CFAP90"/>
    <property type="match status" value="1"/>
</dbReference>
<feature type="domain" description="RAP" evidence="3">
    <location>
        <begin position="591"/>
        <end position="649"/>
    </location>
</feature>
<dbReference type="GO" id="GO:0035770">
    <property type="term" value="C:ribonucleoprotein granule"/>
    <property type="evidence" value="ECO:0007669"/>
    <property type="project" value="TreeGrafter"/>
</dbReference>
<sequence>MALVTLRRNLYHLSDFRIHGALAALKTQQVNHVHKTVKEHLCPWFWSQHPGPIRVRFHHAHCKKFHSENGNDLYPVGEPGFSQVHNWDRFEHSVKNVDEQMFYRKLNSFTSSGEILRFVSTLETLPDTMMAGALHRICEVERKDGDQRLPKEILESSAFQALCDRFGRDPSDLSNAGLVTAFQALTLLCGDPQSHLLMNLEAECQHRLERGGLDVHSLCILGETLIKLHGPGCSMLDLIIYQLQGESLETFTPEDIVTVYRLLQASPEKADQQQRFLNKINHFSLSLVSNLSPKLMSQMLTALVVLDQTQALPLVIKLSKYVVRHIARFTSEELRKVLEALIYFGHSDRFFTETLEQHVASLCLTLDPELVSRVMEYCSRKLILSEPIFNAVAETFVCQAEKFSPSQTAKLIEPFGKLNYLPPNASALFRKLENMLLTRFNHFPPKTLLRLLHSCSLIESHPVNFMAKIFSPYFLQQLQGAESYLDRLSLAQLTQLFLTSILECPFYKGPKLLPKFQVKSFLTPCSSLETPMDFHLYKSVMIGLMDLLGARLYFSSKVLTPYCYTIDVEIKLDEDGFVLPFTIDEDVHKRVALCIDGPKRFCLNSKHLLGKEATKQRHLRLLGYQVVQIPYYEIEMLKSRLELVDYLQGKLFSQNSGGHCVIDTFIHQTELINYNKGTGIISLYDCVFKRDPGYNQKLHRDDREHAKSLGLRINEEERERPVGVLSSSVYGRRIDQPVEPLNRDHGRAGHVKADFYRKNDITSIKAPGFGHISPA</sequence>
<dbReference type="InterPro" id="IPR027901">
    <property type="entry name" value="CFAP90"/>
</dbReference>
<reference evidence="4" key="1">
    <citation type="submission" date="2019-10" db="EMBL/GenBank/DDBJ databases">
        <title>The sequence and de novo assembly of the wild yak genome.</title>
        <authorList>
            <person name="Liu Y."/>
        </authorList>
    </citation>
    <scope>NUCLEOTIDE SEQUENCE [LARGE SCALE GENOMIC DNA]</scope>
    <source>
        <strain evidence="4">WY2019</strain>
    </source>
</reference>
<dbReference type="Proteomes" id="UP000322234">
    <property type="component" value="Unassembled WGS sequence"/>
</dbReference>
<evidence type="ECO:0000259" key="3">
    <source>
        <dbReference type="PROSITE" id="PS51286"/>
    </source>
</evidence>
<name>A0A6B0R591_9CETA</name>
<comment type="subcellular location">
    <subcellularLocation>
        <location evidence="1">Mitochondrion</location>
    </subcellularLocation>
</comment>
<dbReference type="InterPro" id="IPR050870">
    <property type="entry name" value="FAST_kinase"/>
</dbReference>
<dbReference type="PANTHER" id="PTHR21228">
    <property type="entry name" value="FAST LEU-RICH DOMAIN-CONTAINING"/>
    <property type="match status" value="1"/>
</dbReference>
<dbReference type="GO" id="GO:0003723">
    <property type="term" value="F:RNA binding"/>
    <property type="evidence" value="ECO:0007669"/>
    <property type="project" value="TreeGrafter"/>
</dbReference>
<evidence type="ECO:0000256" key="2">
    <source>
        <dbReference type="ARBA" id="ARBA00023128"/>
    </source>
</evidence>
<gene>
    <name evidence="4" type="ORF">E5288_WYG012066</name>
</gene>
<dbReference type="Pfam" id="PF06743">
    <property type="entry name" value="FAST_1"/>
    <property type="match status" value="1"/>
</dbReference>
<dbReference type="GO" id="GO:0005759">
    <property type="term" value="C:mitochondrial matrix"/>
    <property type="evidence" value="ECO:0007669"/>
    <property type="project" value="TreeGrafter"/>
</dbReference>
<evidence type="ECO:0000313" key="5">
    <source>
        <dbReference type="Proteomes" id="UP000322234"/>
    </source>
</evidence>
<dbReference type="InterPro" id="IPR013579">
    <property type="entry name" value="FAST_2"/>
</dbReference>